<dbReference type="PROSITE" id="PS50077">
    <property type="entry name" value="HEAT_REPEAT"/>
    <property type="match status" value="1"/>
</dbReference>
<sequence>MEASLASSLRDSPEKFLRIAGKIQSRPEKSSLKTLIWTTPSSSFPPSLPSSLSDVISRCVKEFKKSLGSGNFRHQSQNSGHHNEDSDPQSQNLDHEIENSGHEKENSGHEKENSGDVETPPPPPTKKLRRSTRNPKPNPNPDTSIRREQALLHELHIYTCIAHLCTFHPNGAFPPSVLLPAVQALHDSLSIYEPDPNLQLSIASLCEEWWKKNLPDKETLISQSVPYLLSRSLSQGKKSDLRRVYALKETLTFFDFMDTSIEDLKLLLVRCVITPLYLKTEEGRKFIAFLFGLNIQLLKEILAMIRSQIPFGRKSMLEGYGEIVFRAWKVAESLTREEIDNGFLQSLIEGAIHAGSRVLASSARRVLGAFVNQRTIVGVEGVLFRLTEPVLFRSLQVANSNVRQNALLLLIDLFPLEDPSATKEVQDTLLDKQFFLLEKLLNDDCPGVRVVAVEGTCRILCLFWEVIPSSTTSKLLSRIVESMSCDTCSEVRLSVLNGLIYLLNNPQTHEVLKVLLPRVGRMFQDPVLSIRLAVADLLLALKDVLSFQYTKVVGIDTLVSSLAEDHPLVSKRVTRLLIPSYFPSNLPVKEACSRCITLIKRSPQAGARFCEYSLSEGSSPESLLELVKVFVSLVLSANDMNPINRDGIFMALGKLCCSLSSDASCKEVLQKLFSGKILRRLLTSGTRVCAQASILEIASTFSTTDVSKLLEICVDLVTECGNLCEDTERQAAVRFAHTLLLSFDLFDELLETLTNLLQRLSSGIPINCGHQKLKKKSKKKSRLSSSIKNLIKQKYTKGNRLHNSGQSNVGDDLLVAGAAWQVNDMLTAVNTRRALLDSPILGSVLSALKSVCQTIIEQCLDSKCLNTSPVRAYIALSMHMALHSINLSDTNVPGEVENSVLHSSSSLPTQSGIDYQLDYILACTEKLFDSSQNQDIKCSPFKNKKGQARCRRSKRREPLVDVLQESGSLGRSANSRRDSDWVAIGPSSNWPFRAEDAIVLMLTLGTLTRFLQ</sequence>
<dbReference type="GO" id="GO:0000796">
    <property type="term" value="C:condensin complex"/>
    <property type="evidence" value="ECO:0000318"/>
    <property type="project" value="GO_Central"/>
</dbReference>
<dbReference type="Proteomes" id="UP000017836">
    <property type="component" value="Unassembled WGS sequence"/>
</dbReference>
<gene>
    <name evidence="3" type="ORF">AMTR_s00164p00024520</name>
</gene>
<dbReference type="STRING" id="13333.W1PSS5"/>
<dbReference type="PANTHER" id="PTHR16199">
    <property type="entry name" value="CONDENSIN-2 COMPLEX SUBUNIT G2"/>
    <property type="match status" value="1"/>
</dbReference>
<organism evidence="3 4">
    <name type="scientific">Amborella trichopoda</name>
    <dbReference type="NCBI Taxonomy" id="13333"/>
    <lineage>
        <taxon>Eukaryota</taxon>
        <taxon>Viridiplantae</taxon>
        <taxon>Streptophyta</taxon>
        <taxon>Embryophyta</taxon>
        <taxon>Tracheophyta</taxon>
        <taxon>Spermatophyta</taxon>
        <taxon>Magnoliopsida</taxon>
        <taxon>Amborellales</taxon>
        <taxon>Amborellaceae</taxon>
        <taxon>Amborella</taxon>
    </lineage>
</organism>
<dbReference type="PANTHER" id="PTHR16199:SF4">
    <property type="entry name" value="CONDENSIN-2 COMPLEX SUBUNIT G2"/>
    <property type="match status" value="1"/>
</dbReference>
<name>W1PSS5_AMBTC</name>
<evidence type="ECO:0000256" key="1">
    <source>
        <dbReference type="PROSITE-ProRule" id="PRU00103"/>
    </source>
</evidence>
<dbReference type="GO" id="GO:0000070">
    <property type="term" value="P:mitotic sister chromatid segregation"/>
    <property type="evidence" value="ECO:0000318"/>
    <property type="project" value="GO_Central"/>
</dbReference>
<dbReference type="AlphaFoldDB" id="W1PSS5"/>
<dbReference type="HOGENOM" id="CLU_011819_0_0_1"/>
<dbReference type="InterPro" id="IPR011989">
    <property type="entry name" value="ARM-like"/>
</dbReference>
<protein>
    <submittedName>
        <fullName evidence="3">Uncharacterized protein</fullName>
    </submittedName>
</protein>
<dbReference type="InterPro" id="IPR021133">
    <property type="entry name" value="HEAT_type_2"/>
</dbReference>
<proteinExistence type="predicted"/>
<feature type="repeat" description="HEAT" evidence="1">
    <location>
        <begin position="515"/>
        <end position="551"/>
    </location>
</feature>
<evidence type="ECO:0000256" key="2">
    <source>
        <dbReference type="SAM" id="MobiDB-lite"/>
    </source>
</evidence>
<dbReference type="Gramene" id="ERN10904">
    <property type="protein sequence ID" value="ERN10904"/>
    <property type="gene ID" value="AMTR_s00164p00024520"/>
</dbReference>
<feature type="region of interest" description="Disordered" evidence="2">
    <location>
        <begin position="68"/>
        <end position="144"/>
    </location>
</feature>
<dbReference type="OMA" id="CHAFDNM"/>
<dbReference type="GO" id="GO:0005634">
    <property type="term" value="C:nucleus"/>
    <property type="evidence" value="ECO:0000318"/>
    <property type="project" value="GO_Central"/>
</dbReference>
<feature type="compositionally biased region" description="Basic and acidic residues" evidence="2">
    <location>
        <begin position="93"/>
        <end position="114"/>
    </location>
</feature>
<feature type="compositionally biased region" description="Polar residues" evidence="2">
    <location>
        <begin position="68"/>
        <end position="80"/>
    </location>
</feature>
<dbReference type="InterPro" id="IPR024741">
    <property type="entry name" value="Condensin2_G2"/>
</dbReference>
<reference evidence="4" key="1">
    <citation type="journal article" date="2013" name="Science">
        <title>The Amborella genome and the evolution of flowering plants.</title>
        <authorList>
            <consortium name="Amborella Genome Project"/>
        </authorList>
    </citation>
    <scope>NUCLEOTIDE SEQUENCE [LARGE SCALE GENOMIC DNA]</scope>
</reference>
<dbReference type="EMBL" id="KI392764">
    <property type="protein sequence ID" value="ERN10904.1"/>
    <property type="molecule type" value="Genomic_DNA"/>
</dbReference>
<accession>W1PSS5</accession>
<keyword evidence="4" id="KW-1185">Reference proteome</keyword>
<dbReference type="Pfam" id="PF12422">
    <property type="entry name" value="Condensin2nSMC"/>
    <property type="match status" value="1"/>
</dbReference>
<dbReference type="Gene3D" id="1.25.10.10">
    <property type="entry name" value="Leucine-rich Repeat Variant"/>
    <property type="match status" value="1"/>
</dbReference>
<evidence type="ECO:0000313" key="4">
    <source>
        <dbReference type="Proteomes" id="UP000017836"/>
    </source>
</evidence>
<dbReference type="SUPFAM" id="SSF48371">
    <property type="entry name" value="ARM repeat"/>
    <property type="match status" value="1"/>
</dbReference>
<dbReference type="eggNOG" id="KOG1949">
    <property type="taxonomic scope" value="Eukaryota"/>
</dbReference>
<evidence type="ECO:0000313" key="3">
    <source>
        <dbReference type="EMBL" id="ERN10904.1"/>
    </source>
</evidence>
<dbReference type="InterPro" id="IPR016024">
    <property type="entry name" value="ARM-type_fold"/>
</dbReference>